<proteinExistence type="predicted"/>
<accession>A0ACC4AQR5</accession>
<keyword evidence="2" id="KW-1185">Reference proteome</keyword>
<dbReference type="Proteomes" id="UP000309997">
    <property type="component" value="Unassembled WGS sequence"/>
</dbReference>
<name>A0ACC4AQR5_POPAL</name>
<reference evidence="1 2" key="1">
    <citation type="journal article" date="2024" name="Plant Biotechnol. J.">
        <title>Genome and CRISPR/Cas9 system of a widespread forest tree (Populus alba) in the world.</title>
        <authorList>
            <person name="Liu Y.J."/>
            <person name="Jiang P.F."/>
            <person name="Han X.M."/>
            <person name="Li X.Y."/>
            <person name="Wang H.M."/>
            <person name="Wang Y.J."/>
            <person name="Wang X.X."/>
            <person name="Zeng Q.Y."/>
        </authorList>
    </citation>
    <scope>NUCLEOTIDE SEQUENCE [LARGE SCALE GENOMIC DNA]</scope>
    <source>
        <strain evidence="2">cv. PAL-ZL1</strain>
    </source>
</reference>
<comment type="caution">
    <text evidence="1">The sequence shown here is derived from an EMBL/GenBank/DDBJ whole genome shotgun (WGS) entry which is preliminary data.</text>
</comment>
<dbReference type="EMBL" id="RCHU02000017">
    <property type="protein sequence ID" value="KAL3568505.1"/>
    <property type="molecule type" value="Genomic_DNA"/>
</dbReference>
<sequence length="855" mass="95828">MQDAYALCRVSKKTTTIPKIGEHYVSTTYRMPCEHSSSIELYSDHGRSEEFESSNYPMHKNIDTCSTSYRPIGSPLDISESRNGKWAPSMDGFGMSPSQFPSYSTIPYPPSKVNMALECARLQHRFTLPPLEVEDFPQVGLADMKVTQQPSMPESTSTHRTDILQEIRSVAHASQELINQSSFQDTWGGNYAATDHDFTFMDGKNVQHNMLSDMMMNSTRWADKYWMDPSTSSRSIEIGDLDETFKTQRMVENLRWFGMSNNDLDKSFMEETKIVPIENISSFRGREEHEVQGENGHADDCMGFNDTDDFSLGFINDEPNDDTYIDESNVDDLTSSPSFETVKIYLNPAVVTGNFSIEKADSTKSYGKETTISAAKETFVGSKSSVQYPWRNLARNVVCLIVIILMHCFYLGENVENGKLMDGFMGSGCVGDEGCCPSKNIKPMMKPAGRLIKWDDNKKEKDLLVTIRGGGGSKFGANAASSAVTVRNISKTEDAVNFHIYYGQTFKVIKNVVDGKSYLLIQNNSRMATRTKYCTSRIESFVIPLSNYSADTYSFPVSFLELLGLLGSMKGITSDSMASECALKLYETGEIEMMNRSEPQQFSEFGAHFISVTDQPQACNFANFVPLVEDYPLQRAEWIKFLGVFVNLETRANKVYDAIKENYLCLTKVAASKKGSFKPIVAWMQYDSGIWSFTKETCKLKYVEDAGGENIDNSINKITYNTSNPDDSEELHAILCTVDVVIDETYTPDPAGYNQSSFLQNIGVDDNSCFAFIANQSLWRYDKRVQNLTTLDWNDGAVSQPQLVLADLIEVLFPDGNYSTTYFRNIAKGEGIVSIVATMCERDISTPLEPTILSC</sequence>
<gene>
    <name evidence="1" type="ORF">D5086_031156</name>
</gene>
<evidence type="ECO:0000313" key="1">
    <source>
        <dbReference type="EMBL" id="KAL3568505.1"/>
    </source>
</evidence>
<organism evidence="1 2">
    <name type="scientific">Populus alba</name>
    <name type="common">White poplar</name>
    <dbReference type="NCBI Taxonomy" id="43335"/>
    <lineage>
        <taxon>Eukaryota</taxon>
        <taxon>Viridiplantae</taxon>
        <taxon>Streptophyta</taxon>
        <taxon>Embryophyta</taxon>
        <taxon>Tracheophyta</taxon>
        <taxon>Spermatophyta</taxon>
        <taxon>Magnoliopsida</taxon>
        <taxon>eudicotyledons</taxon>
        <taxon>Gunneridae</taxon>
        <taxon>Pentapetalae</taxon>
        <taxon>rosids</taxon>
        <taxon>fabids</taxon>
        <taxon>Malpighiales</taxon>
        <taxon>Salicaceae</taxon>
        <taxon>Saliceae</taxon>
        <taxon>Populus</taxon>
    </lineage>
</organism>
<protein>
    <submittedName>
        <fullName evidence="1">Uncharacterized protein</fullName>
    </submittedName>
</protein>
<evidence type="ECO:0000313" key="2">
    <source>
        <dbReference type="Proteomes" id="UP000309997"/>
    </source>
</evidence>